<dbReference type="Gene3D" id="3.20.100.30">
    <property type="entry name" value="VTC, catalytic tunnel domain"/>
    <property type="match status" value="1"/>
</dbReference>
<dbReference type="GO" id="GO:0000329">
    <property type="term" value="C:fungal-type vacuole membrane"/>
    <property type="evidence" value="ECO:0007669"/>
    <property type="project" value="TreeGrafter"/>
</dbReference>
<name>A0A2D3UZN4_9PEZI</name>
<dbReference type="GO" id="GO:0007034">
    <property type="term" value="P:vacuolar transport"/>
    <property type="evidence" value="ECO:0007669"/>
    <property type="project" value="TreeGrafter"/>
</dbReference>
<dbReference type="PANTHER" id="PTHR46140:SF1">
    <property type="entry name" value="VACUOLAR TRANSPORTER CHAPERONE COMPLEX SUBUNIT 4-RELATED"/>
    <property type="match status" value="1"/>
</dbReference>
<feature type="compositionally biased region" description="Low complexity" evidence="6">
    <location>
        <begin position="541"/>
        <end position="560"/>
    </location>
</feature>
<feature type="compositionally biased region" description="Acidic residues" evidence="6">
    <location>
        <begin position="657"/>
        <end position="667"/>
    </location>
</feature>
<feature type="compositionally biased region" description="Polar residues" evidence="6">
    <location>
        <begin position="686"/>
        <end position="696"/>
    </location>
</feature>
<dbReference type="InterPro" id="IPR018966">
    <property type="entry name" value="VTC_domain"/>
</dbReference>
<feature type="transmembrane region" description="Helical" evidence="7">
    <location>
        <begin position="777"/>
        <end position="801"/>
    </location>
</feature>
<dbReference type="RefSeq" id="XP_023627857.1">
    <property type="nucleotide sequence ID" value="XM_023772089.1"/>
</dbReference>
<dbReference type="Pfam" id="PF09359">
    <property type="entry name" value="VTC"/>
    <property type="match status" value="1"/>
</dbReference>
<dbReference type="Proteomes" id="UP000225277">
    <property type="component" value="Unassembled WGS sequence"/>
</dbReference>
<dbReference type="GO" id="GO:0006799">
    <property type="term" value="P:polyphosphate biosynthetic process"/>
    <property type="evidence" value="ECO:0007669"/>
    <property type="project" value="UniProtKB-ARBA"/>
</dbReference>
<dbReference type="PANTHER" id="PTHR46140">
    <property type="entry name" value="VACUOLAR TRANSPORTER CHAPERONE 1-RELATED"/>
    <property type="match status" value="1"/>
</dbReference>
<dbReference type="GO" id="GO:0042144">
    <property type="term" value="P:vacuole fusion, non-autophagic"/>
    <property type="evidence" value="ECO:0007669"/>
    <property type="project" value="TreeGrafter"/>
</dbReference>
<keyword evidence="5 7" id="KW-0472">Membrane</keyword>
<evidence type="ECO:0000256" key="6">
    <source>
        <dbReference type="SAM" id="MobiDB-lite"/>
    </source>
</evidence>
<dbReference type="InterPro" id="IPR051572">
    <property type="entry name" value="VTC_Complex_Subunit"/>
</dbReference>
<feature type="region of interest" description="Disordered" evidence="6">
    <location>
        <begin position="653"/>
        <end position="696"/>
    </location>
</feature>
<sequence>MKYGETLRQRSIPAWSHHNIDYDDIKYFIKEHTTPGQGKSVSVPGRGDDKLIEFENALFHILADQHQRIDLFVKSKSGEIQRRLEHAKKQLRSLSSRNTTTADQRIPVGRLERYGKLENDVIKASDEIRSLARFTATQRTAFRKLLKKYKKWTGSSELEERVRDVVLDNPKSFTRLDLGPLLDEYSATRQRIRALYEAQVQQPAGGKKVESRATNASSSAIQQLGEVVESGSRVYFDTSIATVPLGESGTIASYFVHPENIVELQVLLLQYSRFYFARSRSNSIASPITTEARNEMFPISRPECTDFHMLVADNIDRFVNEQSGLTVDDREHKPGMFPQRAKGTVRWNDEEDALACLLSKSGKTKSAFLRRKHIHDFFDGSADFMAKQDVALVDSADSIEEVRRELLKDDTRPLFRFSSGRTRFVGDNVNADGLVMATLDTDITITKAGVEGSNGPASEFPLSLLMVRQEGEPKSDLLAALDKSHLVERVRGFSLEYHSIWQTHHPENIPAPFWEPLLSRDIRKLPPPAMKRSNTNTRNPSGTQSGDSSSSLIGTTDSGTAVESPQLDSPPLKSFRKKKRRAYPQADAIQPVQQRYWNEYDHPEDDDAPDPDAFVLFVDPHYRSGFDRFFDNIAKLFGQQQYTDEEQQGLLANQNTPDDEESSDDEAGSSTAVSKKSAPRPATHFGTFTRQEPSTADVTRQQDTSFPYLGHFASVCYAASLVLLLVAYIFHTTARHRYLQKVHFGVLFCMIFSLIFVALGFLAVARSGNKSRPVRPAVWIVSIVVLVIDAVGSGGLLAWILG</sequence>
<dbReference type="InterPro" id="IPR042267">
    <property type="entry name" value="VTC_sf"/>
</dbReference>
<dbReference type="OrthoDB" id="5588846at2759"/>
<dbReference type="GO" id="GO:0016237">
    <property type="term" value="P:microautophagy"/>
    <property type="evidence" value="ECO:0007669"/>
    <property type="project" value="TreeGrafter"/>
</dbReference>
<dbReference type="GO" id="GO:0033254">
    <property type="term" value="C:vacuolar transporter chaperone complex"/>
    <property type="evidence" value="ECO:0007669"/>
    <property type="project" value="TreeGrafter"/>
</dbReference>
<evidence type="ECO:0000256" key="2">
    <source>
        <dbReference type="ARBA" id="ARBA00022554"/>
    </source>
</evidence>
<dbReference type="GeneID" id="35601954"/>
<evidence type="ECO:0000256" key="5">
    <source>
        <dbReference type="ARBA" id="ARBA00023136"/>
    </source>
</evidence>
<evidence type="ECO:0000259" key="8">
    <source>
        <dbReference type="PROSITE" id="PS51382"/>
    </source>
</evidence>
<evidence type="ECO:0000313" key="9">
    <source>
        <dbReference type="EMBL" id="CZT20968.1"/>
    </source>
</evidence>
<proteinExistence type="predicted"/>
<evidence type="ECO:0000256" key="1">
    <source>
        <dbReference type="ARBA" id="ARBA00004128"/>
    </source>
</evidence>
<feature type="transmembrane region" description="Helical" evidence="7">
    <location>
        <begin position="708"/>
        <end position="730"/>
    </location>
</feature>
<dbReference type="PROSITE" id="PS51382">
    <property type="entry name" value="SPX"/>
    <property type="match status" value="1"/>
</dbReference>
<gene>
    <name evidence="9" type="ORF">RCC_06829</name>
</gene>
<dbReference type="STRING" id="112498.A0A2D3UZN4"/>
<keyword evidence="3 7" id="KW-0812">Transmembrane</keyword>
<evidence type="ECO:0000256" key="7">
    <source>
        <dbReference type="SAM" id="Phobius"/>
    </source>
</evidence>
<evidence type="ECO:0000313" key="10">
    <source>
        <dbReference type="Proteomes" id="UP000225277"/>
    </source>
</evidence>
<reference evidence="9 10" key="1">
    <citation type="submission" date="2016-03" db="EMBL/GenBank/DDBJ databases">
        <authorList>
            <person name="Ploux O."/>
        </authorList>
    </citation>
    <scope>NUCLEOTIDE SEQUENCE [LARGE SCALE GENOMIC DNA]</scope>
    <source>
        <strain evidence="9 10">URUG2</strain>
    </source>
</reference>
<keyword evidence="4 7" id="KW-1133">Transmembrane helix</keyword>
<keyword evidence="10" id="KW-1185">Reference proteome</keyword>
<organism evidence="9 10">
    <name type="scientific">Ramularia collo-cygni</name>
    <dbReference type="NCBI Taxonomy" id="112498"/>
    <lineage>
        <taxon>Eukaryota</taxon>
        <taxon>Fungi</taxon>
        <taxon>Dikarya</taxon>
        <taxon>Ascomycota</taxon>
        <taxon>Pezizomycotina</taxon>
        <taxon>Dothideomycetes</taxon>
        <taxon>Dothideomycetidae</taxon>
        <taxon>Mycosphaerellales</taxon>
        <taxon>Mycosphaerellaceae</taxon>
        <taxon>Ramularia</taxon>
    </lineage>
</organism>
<comment type="subcellular location">
    <subcellularLocation>
        <location evidence="1">Vacuole membrane</location>
        <topology evidence="1">Multi-pass membrane protein</topology>
    </subcellularLocation>
</comment>
<feature type="domain" description="SPX" evidence="8">
    <location>
        <begin position="1"/>
        <end position="163"/>
    </location>
</feature>
<accession>A0A2D3UZN4</accession>
<keyword evidence="2" id="KW-0926">Vacuole</keyword>
<dbReference type="AlphaFoldDB" id="A0A2D3UZN4"/>
<protein>
    <recommendedName>
        <fullName evidence="8">SPX domain-containing protein</fullName>
    </recommendedName>
</protein>
<evidence type="ECO:0000256" key="4">
    <source>
        <dbReference type="ARBA" id="ARBA00022989"/>
    </source>
</evidence>
<feature type="transmembrane region" description="Helical" evidence="7">
    <location>
        <begin position="742"/>
        <end position="765"/>
    </location>
</feature>
<evidence type="ECO:0000256" key="3">
    <source>
        <dbReference type="ARBA" id="ARBA00022692"/>
    </source>
</evidence>
<feature type="region of interest" description="Disordered" evidence="6">
    <location>
        <begin position="524"/>
        <end position="593"/>
    </location>
</feature>
<dbReference type="CDD" id="cd14474">
    <property type="entry name" value="SPX_YDR089W"/>
    <property type="match status" value="1"/>
</dbReference>
<dbReference type="InterPro" id="IPR004331">
    <property type="entry name" value="SPX_dom"/>
</dbReference>
<dbReference type="EMBL" id="FJUY01000010">
    <property type="protein sequence ID" value="CZT20968.1"/>
    <property type="molecule type" value="Genomic_DNA"/>
</dbReference>